<gene>
    <name evidence="2" type="ORF">G3A56_25670</name>
</gene>
<proteinExistence type="predicted"/>
<dbReference type="InterPro" id="IPR038280">
    <property type="entry name" value="ResT/TelK_cat_sf"/>
</dbReference>
<name>A0A7L5BQS8_9HYPH</name>
<dbReference type="Pfam" id="PF16684">
    <property type="entry name" value="ResT-TelK_cat"/>
    <property type="match status" value="1"/>
</dbReference>
<dbReference type="InterPro" id="IPR032047">
    <property type="entry name" value="ResT/TelK_cat"/>
</dbReference>
<dbReference type="Gene3D" id="1.10.443.30">
    <property type="entry name" value="Telomere resolvase"/>
    <property type="match status" value="1"/>
</dbReference>
<dbReference type="AlphaFoldDB" id="A0A7L5BQS8"/>
<dbReference type="KEGG" id="roy:G3A56_25670"/>
<reference evidence="2 3" key="1">
    <citation type="submission" date="2020-02" db="EMBL/GenBank/DDBJ databases">
        <title>Plant-Promoting Endophytic Bacterium Rhizobium oryzihabitans sp. nov., Isolated from the Root of Rice.</title>
        <authorList>
            <person name="zhao J."/>
            <person name="Zhang G."/>
        </authorList>
    </citation>
    <scope>NUCLEOTIDE SEQUENCE [LARGE SCALE GENOMIC DNA]</scope>
    <source>
        <strain evidence="2 3">M15</strain>
        <plasmid evidence="2 3">p5</plasmid>
    </source>
</reference>
<sequence length="86" mass="9548">MKTASDISRTRAVEIGVALGILTGRRPFEIFCQGVFSPLPIMADPTTNTEHTRGRGYETWRVLFSGQAKTRGNEGRNSTSRFRSPC</sequence>
<keyword evidence="2" id="KW-0614">Plasmid</keyword>
<protein>
    <recommendedName>
        <fullName evidence="1">Telomere resolvase ResT/TelK catalytic domain-containing protein</fullName>
    </recommendedName>
</protein>
<evidence type="ECO:0000313" key="3">
    <source>
        <dbReference type="Proteomes" id="UP000464865"/>
    </source>
</evidence>
<accession>A0A7L5BQS8</accession>
<keyword evidence="3" id="KW-1185">Reference proteome</keyword>
<dbReference type="EMBL" id="CP048637">
    <property type="protein sequence ID" value="QIB41248.1"/>
    <property type="molecule type" value="Genomic_DNA"/>
</dbReference>
<dbReference type="Proteomes" id="UP000464865">
    <property type="component" value="Plasmid p5"/>
</dbReference>
<geneLocation type="plasmid" evidence="2 3">
    <name>p5</name>
</geneLocation>
<evidence type="ECO:0000259" key="1">
    <source>
        <dbReference type="Pfam" id="PF16684"/>
    </source>
</evidence>
<evidence type="ECO:0000313" key="2">
    <source>
        <dbReference type="EMBL" id="QIB41248.1"/>
    </source>
</evidence>
<feature type="domain" description="Telomere resolvase ResT/TelK catalytic" evidence="1">
    <location>
        <begin position="8"/>
        <end position="85"/>
    </location>
</feature>
<organism evidence="2 3">
    <name type="scientific">Rhizobium oryzihabitans</name>
    <dbReference type="NCBI Taxonomy" id="2267833"/>
    <lineage>
        <taxon>Bacteria</taxon>
        <taxon>Pseudomonadati</taxon>
        <taxon>Pseudomonadota</taxon>
        <taxon>Alphaproteobacteria</taxon>
        <taxon>Hyphomicrobiales</taxon>
        <taxon>Rhizobiaceae</taxon>
        <taxon>Rhizobium/Agrobacterium group</taxon>
        <taxon>Rhizobium</taxon>
    </lineage>
</organism>